<proteinExistence type="predicted"/>
<protein>
    <submittedName>
        <fullName evidence="1">Uncharacterized protein</fullName>
    </submittedName>
</protein>
<dbReference type="EMBL" id="LBWR01000001">
    <property type="protein sequence ID" value="KKR12861.1"/>
    <property type="molecule type" value="Genomic_DNA"/>
</dbReference>
<reference evidence="1 2" key="1">
    <citation type="journal article" date="2015" name="Nature">
        <title>rRNA introns, odd ribosomes, and small enigmatic genomes across a large radiation of phyla.</title>
        <authorList>
            <person name="Brown C.T."/>
            <person name="Hug L.A."/>
            <person name="Thomas B.C."/>
            <person name="Sharon I."/>
            <person name="Castelle C.J."/>
            <person name="Singh A."/>
            <person name="Wilkins M.J."/>
            <person name="Williams K.H."/>
            <person name="Banfield J.F."/>
        </authorList>
    </citation>
    <scope>NUCLEOTIDE SEQUENCE [LARGE SCALE GENOMIC DNA]</scope>
</reference>
<name>A0A0G0NJ43_9BACT</name>
<dbReference type="AlphaFoldDB" id="A0A0G0NJ43"/>
<dbReference type="Proteomes" id="UP000034665">
    <property type="component" value="Unassembled WGS sequence"/>
</dbReference>
<gene>
    <name evidence="1" type="ORF">UT41_C0001G0405</name>
</gene>
<sequence length="323" mass="37034">MSKQIPEVTTIDLDLQTETLISMFGDNQHFAAIRGKCGGNLLTVTDAIMQNADGSKKAPSHGVENLKDFFNSVAIVRNKIAQLERNGLVLAAHEAREALKRPNYRMLGEIEPFEKTAPVTLVMFNPEYVFAALTAELSLENDGDLISSNLPKELRLEFYSEKSEWYYAYDVFHRLYQLSEPLIKHLFQTIPKEYITVEPPRSSISLPYYSLQKKGSRKMPTNILTFAFCAPKEVILRCFSHKEHTKIALWEFELPKTYIRKQAHKLCFGLHKEAEHAHWCKTRAPFCSTNISNGYGAIAHPGEAFHCFDERTKHFKDTRILLY</sequence>
<comment type="caution">
    <text evidence="1">The sequence shown here is derived from an EMBL/GenBank/DDBJ whole genome shotgun (WGS) entry which is preliminary data.</text>
</comment>
<organism evidence="1 2">
    <name type="scientific">Candidatus Wolfebacteria bacterium GW2011_GWC2_39_22</name>
    <dbReference type="NCBI Taxonomy" id="1619013"/>
    <lineage>
        <taxon>Bacteria</taxon>
        <taxon>Candidatus Wolfeibacteriota</taxon>
    </lineage>
</organism>
<accession>A0A0G0NJ43</accession>
<evidence type="ECO:0000313" key="1">
    <source>
        <dbReference type="EMBL" id="KKR12861.1"/>
    </source>
</evidence>
<evidence type="ECO:0000313" key="2">
    <source>
        <dbReference type="Proteomes" id="UP000034665"/>
    </source>
</evidence>